<keyword evidence="3 5" id="KW-1133">Transmembrane helix</keyword>
<reference evidence="7 8" key="1">
    <citation type="submission" date="2016-07" db="EMBL/GenBank/DDBJ databases">
        <title>High microdiversification within the ubiquitous acI lineage of Actinobacteria.</title>
        <authorList>
            <person name="Neuenschwander S.M."/>
            <person name="Salcher M."/>
            <person name="Ghai R."/>
            <person name="Pernthaler J."/>
        </authorList>
    </citation>
    <scope>NUCLEOTIDE SEQUENCE [LARGE SCALE GENOMIC DNA]</scope>
    <source>
        <strain evidence="7">MMS-21-160</strain>
    </source>
</reference>
<dbReference type="PANTHER" id="PTHR42770">
    <property type="entry name" value="AMINO ACID TRANSPORTER-RELATED"/>
    <property type="match status" value="1"/>
</dbReference>
<dbReference type="PIRSF" id="PIRSF006060">
    <property type="entry name" value="AA_transporter"/>
    <property type="match status" value="1"/>
</dbReference>
<dbReference type="KEGG" id="nhi:B1s21160_04360"/>
<feature type="transmembrane region" description="Helical" evidence="5">
    <location>
        <begin position="149"/>
        <end position="169"/>
    </location>
</feature>
<dbReference type="Gene3D" id="1.20.1740.10">
    <property type="entry name" value="Amino acid/polyamine transporter I"/>
    <property type="match status" value="1"/>
</dbReference>
<evidence type="ECO:0000313" key="7">
    <source>
        <dbReference type="EMBL" id="ASY13550.1"/>
    </source>
</evidence>
<evidence type="ECO:0000313" key="8">
    <source>
        <dbReference type="Proteomes" id="UP000217171"/>
    </source>
</evidence>
<comment type="subcellular location">
    <subcellularLocation>
        <location evidence="1">Membrane</location>
        <topology evidence="1">Multi-pass membrane protein</topology>
    </subcellularLocation>
</comment>
<dbReference type="Proteomes" id="UP000217171">
    <property type="component" value="Chromosome"/>
</dbReference>
<evidence type="ECO:0000256" key="2">
    <source>
        <dbReference type="ARBA" id="ARBA00022692"/>
    </source>
</evidence>
<dbReference type="OrthoDB" id="4568421at2"/>
<feature type="transmembrane region" description="Helical" evidence="5">
    <location>
        <begin position="410"/>
        <end position="427"/>
    </location>
</feature>
<protein>
    <submittedName>
        <fullName evidence="7">Putrescine importer</fullName>
    </submittedName>
</protein>
<sequence>MTTLERTLGLRSVVLFGLAYMTPIIVLGIFGITADLTFGASAGAYALGLIAMLFTAYSYGQLARVFPVAGSAYTYVRKSINDHLGFLVGWAILLDYLFLPMVIWLIGGAYLQAQFPSIPFAIWILLFIALTTALNIIGFKVADKANFALMAFQSLVMIIFIGLCIAYVAGGDGAGTLFSVEPFYANTTTWTALTAGAAVSAYSFLGFDAVTTLTEETKDPKNTIPRAIMLVALIGGAIFIVTAYFTTLAKPGNEFEEVGSAAFEIAKMIGGAFFSSVFVAGLVVGQFASGLAAQASASRLIFAMGRDGVLPKGLFAKLNDAYKTPVPAIIAVGVVGLLALRLDIATSTSFISFGAFTAFTLVNISVIAYYLKNKSSDKNILGWVLIPIIGAAADAYLLMQLDDNAKRLGLIWLGIGIVLLIVITKGLRQKPPQMSDPVGM</sequence>
<dbReference type="InterPro" id="IPR004841">
    <property type="entry name" value="AA-permease/SLC12A_dom"/>
</dbReference>
<evidence type="ECO:0000256" key="5">
    <source>
        <dbReference type="SAM" id="Phobius"/>
    </source>
</evidence>
<dbReference type="EMBL" id="CP016771">
    <property type="protein sequence ID" value="ASY13550.1"/>
    <property type="molecule type" value="Genomic_DNA"/>
</dbReference>
<organism evidence="7 8">
    <name type="scientific">Candidatus Nanopelagicus hibericus</name>
    <dbReference type="NCBI Taxonomy" id="1884915"/>
    <lineage>
        <taxon>Bacteria</taxon>
        <taxon>Bacillati</taxon>
        <taxon>Actinomycetota</taxon>
        <taxon>Actinomycetes</taxon>
        <taxon>Candidatus Nanopelagicales</taxon>
        <taxon>Candidatus Nanopelagicaceae</taxon>
        <taxon>Candidatus Nanopelagicus</taxon>
    </lineage>
</organism>
<feature type="transmembrane region" description="Helical" evidence="5">
    <location>
        <begin position="12"/>
        <end position="32"/>
    </location>
</feature>
<dbReference type="Pfam" id="PF00324">
    <property type="entry name" value="AA_permease"/>
    <property type="match status" value="1"/>
</dbReference>
<evidence type="ECO:0000256" key="1">
    <source>
        <dbReference type="ARBA" id="ARBA00004141"/>
    </source>
</evidence>
<accession>A0A249K9S7</accession>
<dbReference type="InterPro" id="IPR050367">
    <property type="entry name" value="APC_superfamily"/>
</dbReference>
<evidence type="ECO:0000256" key="4">
    <source>
        <dbReference type="ARBA" id="ARBA00023136"/>
    </source>
</evidence>
<feature type="domain" description="Amino acid permease/ SLC12A" evidence="6">
    <location>
        <begin position="43"/>
        <end position="367"/>
    </location>
</feature>
<dbReference type="GO" id="GO:0016020">
    <property type="term" value="C:membrane"/>
    <property type="evidence" value="ECO:0007669"/>
    <property type="project" value="UniProtKB-SubCell"/>
</dbReference>
<feature type="transmembrane region" description="Helical" evidence="5">
    <location>
        <begin position="44"/>
        <end position="63"/>
    </location>
</feature>
<feature type="transmembrane region" description="Helical" evidence="5">
    <location>
        <begin position="227"/>
        <end position="245"/>
    </location>
</feature>
<evidence type="ECO:0000259" key="6">
    <source>
        <dbReference type="Pfam" id="PF00324"/>
    </source>
</evidence>
<keyword evidence="4 5" id="KW-0472">Membrane</keyword>
<feature type="transmembrane region" description="Helical" evidence="5">
    <location>
        <begin position="265"/>
        <end position="284"/>
    </location>
</feature>
<feature type="transmembrane region" description="Helical" evidence="5">
    <location>
        <begin position="118"/>
        <end position="137"/>
    </location>
</feature>
<feature type="transmembrane region" description="Helical" evidence="5">
    <location>
        <begin position="380"/>
        <end position="398"/>
    </location>
</feature>
<feature type="transmembrane region" description="Helical" evidence="5">
    <location>
        <begin position="189"/>
        <end position="207"/>
    </location>
</feature>
<feature type="transmembrane region" description="Helical" evidence="5">
    <location>
        <begin position="84"/>
        <end position="106"/>
    </location>
</feature>
<feature type="transmembrane region" description="Helical" evidence="5">
    <location>
        <begin position="326"/>
        <end position="344"/>
    </location>
</feature>
<dbReference type="RefSeq" id="WP_095672555.1">
    <property type="nucleotide sequence ID" value="NZ_CP016771.1"/>
</dbReference>
<feature type="transmembrane region" description="Helical" evidence="5">
    <location>
        <begin position="350"/>
        <end position="371"/>
    </location>
</feature>
<proteinExistence type="predicted"/>
<dbReference type="PANTHER" id="PTHR42770:SF8">
    <property type="entry name" value="PUTRESCINE IMPORTER PUUP"/>
    <property type="match status" value="1"/>
</dbReference>
<keyword evidence="8" id="KW-1185">Reference proteome</keyword>
<gene>
    <name evidence="7" type="ORF">B1s21160_04360</name>
</gene>
<evidence type="ECO:0000256" key="3">
    <source>
        <dbReference type="ARBA" id="ARBA00022989"/>
    </source>
</evidence>
<keyword evidence="2 5" id="KW-0812">Transmembrane</keyword>
<dbReference type="GO" id="GO:0055085">
    <property type="term" value="P:transmembrane transport"/>
    <property type="evidence" value="ECO:0007669"/>
    <property type="project" value="InterPro"/>
</dbReference>
<dbReference type="AlphaFoldDB" id="A0A249K9S7"/>
<name>A0A249K9S7_9ACTN</name>